<dbReference type="Gene3D" id="3.20.20.140">
    <property type="entry name" value="Metal-dependent hydrolases"/>
    <property type="match status" value="1"/>
</dbReference>
<evidence type="ECO:0000313" key="2">
    <source>
        <dbReference type="Proteomes" id="UP001259347"/>
    </source>
</evidence>
<dbReference type="EMBL" id="JAVDUM010000007">
    <property type="protein sequence ID" value="MDR6867193.1"/>
    <property type="molecule type" value="Genomic_DNA"/>
</dbReference>
<sequence length="331" mass="33982">MTAPSSVAMRAAAFFDGTTIREGRLVLDDRGARLESEPAPPGTARVDGLITGRPTDHHVHLQLVDAERLGTGLLGRVVDLGAEPSWIRATADRSGGRVAFAGAFLTPPGGYPSDRSWAPAGSVREVGDAAGAAAAVAEMRAAGASVVKVASNLAAGPVFDDDLLRAIVDLAAAAGLPVVVHAEGPGQAQRVARLGAACLAHAPFTERLTDDEIVEQAAAIEWISTLAIHSGEALRIALDNVRRFHAAGGILRYGTDMGNGRGPVDLRVDEIDALRTAGIEGIALLRTLALSDPLAASDPLAPDAGLLILPDGDPARARRLTPADALEGGST</sequence>
<proteinExistence type="predicted"/>
<protein>
    <recommendedName>
        <fullName evidence="3">Hydrolase</fullName>
    </recommendedName>
</protein>
<dbReference type="InterPro" id="IPR032466">
    <property type="entry name" value="Metal_Hydrolase"/>
</dbReference>
<organism evidence="1 2">
    <name type="scientific">Microbacterium resistens</name>
    <dbReference type="NCBI Taxonomy" id="156977"/>
    <lineage>
        <taxon>Bacteria</taxon>
        <taxon>Bacillati</taxon>
        <taxon>Actinomycetota</taxon>
        <taxon>Actinomycetes</taxon>
        <taxon>Micrococcales</taxon>
        <taxon>Microbacteriaceae</taxon>
        <taxon>Microbacterium</taxon>
    </lineage>
</organism>
<dbReference type="InterPro" id="IPR051781">
    <property type="entry name" value="Metallo-dep_Hydrolase"/>
</dbReference>
<dbReference type="RefSeq" id="WP_310019760.1">
    <property type="nucleotide sequence ID" value="NZ_JAVDUM010000007.1"/>
</dbReference>
<evidence type="ECO:0008006" key="3">
    <source>
        <dbReference type="Google" id="ProtNLM"/>
    </source>
</evidence>
<gene>
    <name evidence="1" type="ORF">J2Y69_001794</name>
</gene>
<comment type="caution">
    <text evidence="1">The sequence shown here is derived from an EMBL/GenBank/DDBJ whole genome shotgun (WGS) entry which is preliminary data.</text>
</comment>
<dbReference type="SUPFAM" id="SSF51556">
    <property type="entry name" value="Metallo-dependent hydrolases"/>
    <property type="match status" value="1"/>
</dbReference>
<reference evidence="1 2" key="1">
    <citation type="submission" date="2023-07" db="EMBL/GenBank/DDBJ databases">
        <title>Sorghum-associated microbial communities from plants grown in Nebraska, USA.</title>
        <authorList>
            <person name="Schachtman D."/>
        </authorList>
    </citation>
    <scope>NUCLEOTIDE SEQUENCE [LARGE SCALE GENOMIC DNA]</scope>
    <source>
        <strain evidence="1 2">2980</strain>
    </source>
</reference>
<keyword evidence="2" id="KW-1185">Reference proteome</keyword>
<dbReference type="Proteomes" id="UP001259347">
    <property type="component" value="Unassembled WGS sequence"/>
</dbReference>
<accession>A0ABU1SC73</accession>
<name>A0ABU1SC73_9MICO</name>
<dbReference type="PANTHER" id="PTHR43135:SF3">
    <property type="entry name" value="ALPHA-D-RIBOSE 1-METHYLPHOSPHONATE 5-TRIPHOSPHATE DIPHOSPHATASE"/>
    <property type="match status" value="1"/>
</dbReference>
<dbReference type="PANTHER" id="PTHR43135">
    <property type="entry name" value="ALPHA-D-RIBOSE 1-METHYLPHOSPHONATE 5-TRIPHOSPHATE DIPHOSPHATASE"/>
    <property type="match status" value="1"/>
</dbReference>
<evidence type="ECO:0000313" key="1">
    <source>
        <dbReference type="EMBL" id="MDR6867193.1"/>
    </source>
</evidence>